<sequence>MIEELVSRCFTISHSAHLAHWKTDSYSQHVTLGEFYDDVIDQIDGIVEAYQGWYGLIGKVNMGNVTPEDIVEQISGNAMWITENRDEICKNNPMLENLIDGLTDLFSTTFYKLKQLK</sequence>
<protein>
    <submittedName>
        <fullName evidence="1">Uncharacterized protein</fullName>
    </submittedName>
</protein>
<evidence type="ECO:0000313" key="1">
    <source>
        <dbReference type="EMBL" id="CAB5170771.1"/>
    </source>
</evidence>
<proteinExistence type="predicted"/>
<organism evidence="1">
    <name type="scientific">uncultured Caudovirales phage</name>
    <dbReference type="NCBI Taxonomy" id="2100421"/>
    <lineage>
        <taxon>Viruses</taxon>
        <taxon>Duplodnaviria</taxon>
        <taxon>Heunggongvirae</taxon>
        <taxon>Uroviricota</taxon>
        <taxon>Caudoviricetes</taxon>
        <taxon>Peduoviridae</taxon>
        <taxon>Maltschvirus</taxon>
        <taxon>Maltschvirus maltsch</taxon>
    </lineage>
</organism>
<name>A0A6J7WCU8_9CAUD</name>
<reference evidence="1" key="1">
    <citation type="submission" date="2020-05" db="EMBL/GenBank/DDBJ databases">
        <authorList>
            <person name="Chiriac C."/>
            <person name="Salcher M."/>
            <person name="Ghai R."/>
            <person name="Kavagutti S V."/>
        </authorList>
    </citation>
    <scope>NUCLEOTIDE SEQUENCE</scope>
</reference>
<dbReference type="Pfam" id="PF19174">
    <property type="entry name" value="DUF5856"/>
    <property type="match status" value="1"/>
</dbReference>
<dbReference type="InterPro" id="IPR043876">
    <property type="entry name" value="DUF5856"/>
</dbReference>
<accession>A0A6J7WCU8</accession>
<dbReference type="EMBL" id="LR798203">
    <property type="protein sequence ID" value="CAB5170771.1"/>
    <property type="molecule type" value="Genomic_DNA"/>
</dbReference>
<gene>
    <name evidence="1" type="ORF">UFOVP155_45</name>
</gene>